<sequence length="341" mass="40917">MISVPSLQHVSMVKLAVSIYNHRGMRDYIEECSGHRFDARCIIDYCGQFIRENMPNWAPPKFLLEKTLCFLRPIHDEFRRWRHFHRSDLGLDFGDLDIIYWKCLGSIDYLETAKRLVCCEKFTLWQRFSVACFYWLTNDVVRLWEGASPSEKKTLIKQNDSNSFRGPNYRILKKWISWLRDGAVRERLFSYVYELINLPVVIPPPIEIWRELTPESLKNLQRKIVRCKIVKNIGFDNFSRMDTNLQIELFKENPHSALIMYLRWPLQTEFLEMANRLYSFINGETFLELLHYIISCCKREQNQHYFDYKELVRSFWLQSPENLKKDVGVMPEFLSIQNHIF</sequence>
<reference evidence="1" key="1">
    <citation type="submission" date="2020-08" db="EMBL/GenBank/DDBJ databases">
        <title>Multicomponent nature underlies the extraordinary mechanical properties of spider dragline silk.</title>
        <authorList>
            <person name="Kono N."/>
            <person name="Nakamura H."/>
            <person name="Mori M."/>
            <person name="Yoshida Y."/>
            <person name="Ohtoshi R."/>
            <person name="Malay A.D."/>
            <person name="Moran D.A.P."/>
            <person name="Tomita M."/>
            <person name="Numata K."/>
            <person name="Arakawa K."/>
        </authorList>
    </citation>
    <scope>NUCLEOTIDE SEQUENCE</scope>
</reference>
<organism evidence="1 2">
    <name type="scientific">Nephila pilipes</name>
    <name type="common">Giant wood spider</name>
    <name type="synonym">Nephila maculata</name>
    <dbReference type="NCBI Taxonomy" id="299642"/>
    <lineage>
        <taxon>Eukaryota</taxon>
        <taxon>Metazoa</taxon>
        <taxon>Ecdysozoa</taxon>
        <taxon>Arthropoda</taxon>
        <taxon>Chelicerata</taxon>
        <taxon>Arachnida</taxon>
        <taxon>Araneae</taxon>
        <taxon>Araneomorphae</taxon>
        <taxon>Entelegynae</taxon>
        <taxon>Araneoidea</taxon>
        <taxon>Nephilidae</taxon>
        <taxon>Nephila</taxon>
    </lineage>
</organism>
<keyword evidence="2" id="KW-1185">Reference proteome</keyword>
<proteinExistence type="predicted"/>
<evidence type="ECO:0000313" key="1">
    <source>
        <dbReference type="EMBL" id="GFU27199.1"/>
    </source>
</evidence>
<protein>
    <submittedName>
        <fullName evidence="1">Uncharacterized protein</fullName>
    </submittedName>
</protein>
<accession>A0A8X6UJG7</accession>
<dbReference type="AlphaFoldDB" id="A0A8X6UJG7"/>
<dbReference type="Proteomes" id="UP000887013">
    <property type="component" value="Unassembled WGS sequence"/>
</dbReference>
<dbReference type="OrthoDB" id="8380926at2759"/>
<evidence type="ECO:0000313" key="2">
    <source>
        <dbReference type="Proteomes" id="UP000887013"/>
    </source>
</evidence>
<gene>
    <name evidence="1" type="primary">AVEN_270607_1</name>
    <name evidence="1" type="ORF">NPIL_319851</name>
</gene>
<comment type="caution">
    <text evidence="1">The sequence shown here is derived from an EMBL/GenBank/DDBJ whole genome shotgun (WGS) entry which is preliminary data.</text>
</comment>
<dbReference type="EMBL" id="BMAW01032784">
    <property type="protein sequence ID" value="GFU27199.1"/>
    <property type="molecule type" value="Genomic_DNA"/>
</dbReference>
<name>A0A8X6UJG7_NEPPI</name>